<dbReference type="EMBL" id="BMJC01000002">
    <property type="protein sequence ID" value="GGA98958.1"/>
    <property type="molecule type" value="Genomic_DNA"/>
</dbReference>
<reference evidence="2" key="1">
    <citation type="journal article" date="2014" name="Int. J. Syst. Evol. Microbiol.">
        <title>Complete genome sequence of Corynebacterium casei LMG S-19264T (=DSM 44701T), isolated from a smear-ripened cheese.</title>
        <authorList>
            <consortium name="US DOE Joint Genome Institute (JGI-PGF)"/>
            <person name="Walter F."/>
            <person name="Albersmeier A."/>
            <person name="Kalinowski J."/>
            <person name="Ruckert C."/>
        </authorList>
    </citation>
    <scope>NUCLEOTIDE SEQUENCE</scope>
    <source>
        <strain evidence="2">CGMCC 1.15448</strain>
    </source>
</reference>
<dbReference type="RefSeq" id="WP_188931599.1">
    <property type="nucleotide sequence ID" value="NZ_BMJC01000002.1"/>
</dbReference>
<evidence type="ECO:0000313" key="3">
    <source>
        <dbReference type="Proteomes" id="UP000607559"/>
    </source>
</evidence>
<dbReference type="Pfam" id="PF13628">
    <property type="entry name" value="DUF4142"/>
    <property type="match status" value="1"/>
</dbReference>
<feature type="domain" description="DUF4142" evidence="1">
    <location>
        <begin position="60"/>
        <end position="195"/>
    </location>
</feature>
<proteinExistence type="predicted"/>
<dbReference type="PROSITE" id="PS51257">
    <property type="entry name" value="PROKAR_LIPOPROTEIN"/>
    <property type="match status" value="1"/>
</dbReference>
<reference evidence="2" key="2">
    <citation type="submission" date="2020-09" db="EMBL/GenBank/DDBJ databases">
        <authorList>
            <person name="Sun Q."/>
            <person name="Zhou Y."/>
        </authorList>
    </citation>
    <scope>NUCLEOTIDE SEQUENCE</scope>
    <source>
        <strain evidence="2">CGMCC 1.15448</strain>
    </source>
</reference>
<accession>A0A8J2XSV5</accession>
<dbReference type="Proteomes" id="UP000607559">
    <property type="component" value="Unassembled WGS sequence"/>
</dbReference>
<evidence type="ECO:0000313" key="2">
    <source>
        <dbReference type="EMBL" id="GGA98958.1"/>
    </source>
</evidence>
<dbReference type="InterPro" id="IPR012347">
    <property type="entry name" value="Ferritin-like"/>
</dbReference>
<gene>
    <name evidence="2" type="ORF">GCM10011511_22850</name>
</gene>
<keyword evidence="3" id="KW-1185">Reference proteome</keyword>
<dbReference type="InterPro" id="IPR025419">
    <property type="entry name" value="DUF4142"/>
</dbReference>
<dbReference type="PANTHER" id="PTHR38593">
    <property type="entry name" value="BLR2558 PROTEIN"/>
    <property type="match status" value="1"/>
</dbReference>
<name>A0A8J2XSV5_9BACT</name>
<protein>
    <recommendedName>
        <fullName evidence="1">DUF4142 domain-containing protein</fullName>
    </recommendedName>
</protein>
<dbReference type="PANTHER" id="PTHR38593:SF1">
    <property type="entry name" value="BLR2558 PROTEIN"/>
    <property type="match status" value="1"/>
</dbReference>
<evidence type="ECO:0000259" key="1">
    <source>
        <dbReference type="Pfam" id="PF13628"/>
    </source>
</evidence>
<dbReference type="AlphaFoldDB" id="A0A8J2XSV5"/>
<dbReference type="Gene3D" id="1.20.1260.10">
    <property type="match status" value="1"/>
</dbReference>
<sequence length="203" mass="21861">MKNMSTYVVIGAVTAFVSFGCGGNSSSNPIEAAKDSNAAKIDSTRDATSKMASVPPSVSQTDQKFAVDAANAGMTEIEAAKTARQNGREADVKEYAAMIIKDHTEVADKLKAIAAKKNLTLPADISRESQEDIAALQKKTGKDFDKAYLKMMVADHKKALILFNDESKNGSDADIRAFADATVHTLQHHLDEAEKCEKMMGKM</sequence>
<comment type="caution">
    <text evidence="2">The sequence shown here is derived from an EMBL/GenBank/DDBJ whole genome shotgun (WGS) entry which is preliminary data.</text>
</comment>
<organism evidence="2 3">
    <name type="scientific">Puia dinghuensis</name>
    <dbReference type="NCBI Taxonomy" id="1792502"/>
    <lineage>
        <taxon>Bacteria</taxon>
        <taxon>Pseudomonadati</taxon>
        <taxon>Bacteroidota</taxon>
        <taxon>Chitinophagia</taxon>
        <taxon>Chitinophagales</taxon>
        <taxon>Chitinophagaceae</taxon>
        <taxon>Puia</taxon>
    </lineage>
</organism>